<evidence type="ECO:0000256" key="1">
    <source>
        <dbReference type="SAM" id="MobiDB-lite"/>
    </source>
</evidence>
<name>A0A9W7ZPF2_9FUNG</name>
<dbReference type="InterPro" id="IPR045358">
    <property type="entry name" value="Ty3_capsid"/>
</dbReference>
<evidence type="ECO:0000313" key="4">
    <source>
        <dbReference type="Proteomes" id="UP001150538"/>
    </source>
</evidence>
<dbReference type="AlphaFoldDB" id="A0A9W7ZPF2"/>
<dbReference type="EMBL" id="JANBPU010000770">
    <property type="protein sequence ID" value="KAJ1909341.1"/>
    <property type="molecule type" value="Genomic_DNA"/>
</dbReference>
<dbReference type="OrthoDB" id="681229at2759"/>
<dbReference type="Proteomes" id="UP001150538">
    <property type="component" value="Unassembled WGS sequence"/>
</dbReference>
<proteinExistence type="predicted"/>
<feature type="region of interest" description="Disordered" evidence="1">
    <location>
        <begin position="1"/>
        <end position="42"/>
    </location>
</feature>
<accession>A0A9W7ZPF2</accession>
<evidence type="ECO:0000259" key="2">
    <source>
        <dbReference type="Pfam" id="PF19259"/>
    </source>
</evidence>
<feature type="non-terminal residue" evidence="3">
    <location>
        <position position="215"/>
    </location>
</feature>
<evidence type="ECO:0000313" key="3">
    <source>
        <dbReference type="EMBL" id="KAJ1909341.1"/>
    </source>
</evidence>
<organism evidence="3 4">
    <name type="scientific">Mycoemilia scoparia</name>
    <dbReference type="NCBI Taxonomy" id="417184"/>
    <lineage>
        <taxon>Eukaryota</taxon>
        <taxon>Fungi</taxon>
        <taxon>Fungi incertae sedis</taxon>
        <taxon>Zoopagomycota</taxon>
        <taxon>Kickxellomycotina</taxon>
        <taxon>Kickxellomycetes</taxon>
        <taxon>Kickxellales</taxon>
        <taxon>Kickxellaceae</taxon>
        <taxon>Mycoemilia</taxon>
    </lineage>
</organism>
<dbReference type="Pfam" id="PF19259">
    <property type="entry name" value="Ty3_capsid"/>
    <property type="match status" value="1"/>
</dbReference>
<gene>
    <name evidence="3" type="ORF">H4219_006417</name>
</gene>
<comment type="caution">
    <text evidence="3">The sequence shown here is derived from an EMBL/GenBank/DDBJ whole genome shotgun (WGS) entry which is preliminary data.</text>
</comment>
<sequence>MSEQQVQNEAANEATDQSNALNQNVAPPPAEQSSFSVPRGVVGTPEAYDGSTNVTQWLDQLRIFFTFHSDLNDQQRLLASVQRLQGSAYHWYKNCCLMIGPDIVVPWGSFQHFQSAIQAEFTHITDAQMAETEFESIRQTSTVQDYDRRFLALLNRLGYVHEMEKRRKYIAGLLPQTRNKVKESNPVSFDDARRIANTFDAQIRQRQINYRPVRP</sequence>
<protein>
    <recommendedName>
        <fullName evidence="2">Ty3 transposon capsid-like protein domain-containing protein</fullName>
    </recommendedName>
</protein>
<reference evidence="3" key="1">
    <citation type="submission" date="2022-07" db="EMBL/GenBank/DDBJ databases">
        <title>Phylogenomic reconstructions and comparative analyses of Kickxellomycotina fungi.</title>
        <authorList>
            <person name="Reynolds N.K."/>
            <person name="Stajich J.E."/>
            <person name="Barry K."/>
            <person name="Grigoriev I.V."/>
            <person name="Crous P."/>
            <person name="Smith M.E."/>
        </authorList>
    </citation>
    <scope>NUCLEOTIDE SEQUENCE</scope>
    <source>
        <strain evidence="3">NBRC 100468</strain>
    </source>
</reference>
<keyword evidence="4" id="KW-1185">Reference proteome</keyword>
<feature type="compositionally biased region" description="Polar residues" evidence="1">
    <location>
        <begin position="1"/>
        <end position="36"/>
    </location>
</feature>
<feature type="domain" description="Ty3 transposon capsid-like protein" evidence="2">
    <location>
        <begin position="44"/>
        <end position="199"/>
    </location>
</feature>